<dbReference type="RefSeq" id="WP_077832755.1">
    <property type="nucleotide sequence ID" value="NZ_CP096983.1"/>
</dbReference>
<reference evidence="3 4" key="1">
    <citation type="submission" date="2022-04" db="EMBL/GenBank/DDBJ databases">
        <title>Genome sequence of C. roseum typestrain.</title>
        <authorList>
            <person name="Poehlein A."/>
            <person name="Schoch T."/>
            <person name="Duerre P."/>
            <person name="Daniel R."/>
        </authorList>
    </citation>
    <scope>NUCLEOTIDE SEQUENCE [LARGE SCALE GENOMIC DNA]</scope>
    <source>
        <strain evidence="3 4">DSM 7320</strain>
    </source>
</reference>
<proteinExistence type="inferred from homology"/>
<dbReference type="PANTHER" id="PTHR40066:SF1">
    <property type="entry name" value="UPF0473 PROTEIN CBO2561_CLC_2432"/>
    <property type="match status" value="1"/>
</dbReference>
<dbReference type="HAMAP" id="MF_01448">
    <property type="entry name" value="UPF0473"/>
    <property type="match status" value="1"/>
</dbReference>
<dbReference type="EMBL" id="CP096983">
    <property type="protein sequence ID" value="URZ11434.1"/>
    <property type="molecule type" value="Genomic_DNA"/>
</dbReference>
<name>A0A1S8KZZ2_9CLOT</name>
<protein>
    <recommendedName>
        <fullName evidence="2">UPF0473 protein CROST_021510</fullName>
    </recommendedName>
</protein>
<sequence length="87" mass="10038">MDNDVTEITLIDEDGIERKFQVVTKMDIENKEYVVVVPEEAEDSEAIILRIDKDDNDEDVLVSVEDDDEFNMVSEAYETLFSEDDTN</sequence>
<evidence type="ECO:0000256" key="1">
    <source>
        <dbReference type="ARBA" id="ARBA00008439"/>
    </source>
</evidence>
<dbReference type="STRING" id="84029.CROST_36430"/>
<dbReference type="Pfam" id="PF06949">
    <property type="entry name" value="DUF1292"/>
    <property type="match status" value="1"/>
</dbReference>
<organism evidence="3 4">
    <name type="scientific">Clostridium felsineum</name>
    <dbReference type="NCBI Taxonomy" id="36839"/>
    <lineage>
        <taxon>Bacteria</taxon>
        <taxon>Bacillati</taxon>
        <taxon>Bacillota</taxon>
        <taxon>Clostridia</taxon>
        <taxon>Eubacteriales</taxon>
        <taxon>Clostridiaceae</taxon>
        <taxon>Clostridium</taxon>
    </lineage>
</organism>
<gene>
    <name evidence="3" type="ORF">CROST_021510</name>
</gene>
<keyword evidence="4" id="KW-1185">Reference proteome</keyword>
<dbReference type="KEGG" id="crw:CROST_021510"/>
<evidence type="ECO:0000313" key="3">
    <source>
        <dbReference type="EMBL" id="URZ11434.1"/>
    </source>
</evidence>
<comment type="similarity">
    <text evidence="1 2">Belongs to the UPF0473 family.</text>
</comment>
<dbReference type="AlphaFoldDB" id="A0A1S8KZZ2"/>
<evidence type="ECO:0000313" key="4">
    <source>
        <dbReference type="Proteomes" id="UP000190951"/>
    </source>
</evidence>
<accession>A0A1S8KZZ2</accession>
<evidence type="ECO:0000256" key="2">
    <source>
        <dbReference type="HAMAP-Rule" id="MF_01448"/>
    </source>
</evidence>
<dbReference type="PANTHER" id="PTHR40066">
    <property type="entry name" value="UPF0473 PROTEIN CBO2561/CLC_2432"/>
    <property type="match status" value="1"/>
</dbReference>
<dbReference type="Proteomes" id="UP000190951">
    <property type="component" value="Chromosome"/>
</dbReference>
<dbReference type="InterPro" id="IPR009711">
    <property type="entry name" value="UPF0473"/>
</dbReference>